<evidence type="ECO:0000256" key="3">
    <source>
        <dbReference type="ARBA" id="ARBA00021704"/>
    </source>
</evidence>
<evidence type="ECO:0000256" key="5">
    <source>
        <dbReference type="ARBA" id="ARBA00023242"/>
    </source>
</evidence>
<dbReference type="InterPro" id="IPR017423">
    <property type="entry name" value="TRM6"/>
</dbReference>
<gene>
    <name evidence="8" type="ORF">HGRIS_008296</name>
</gene>
<keyword evidence="4" id="KW-0819">tRNA processing</keyword>
<evidence type="ECO:0000256" key="6">
    <source>
        <dbReference type="ARBA" id="ARBA00032319"/>
    </source>
</evidence>
<comment type="similarity">
    <text evidence="2">Belongs to the TRM6/GCD10 family.</text>
</comment>
<evidence type="ECO:0000313" key="8">
    <source>
        <dbReference type="EMBL" id="KAL0951615.1"/>
    </source>
</evidence>
<protein>
    <recommendedName>
        <fullName evidence="3">tRNA (adenine(58)-N(1))-methyltransferase non-catalytic subunit TRM6</fullName>
    </recommendedName>
    <alternativeName>
        <fullName evidence="6">tRNA(m1A58)-methyltransferase subunit TRM6</fullName>
    </alternativeName>
</protein>
<dbReference type="Gene3D" id="3.10.330.20">
    <property type="match status" value="1"/>
</dbReference>
<dbReference type="PANTHER" id="PTHR12945:SF0">
    <property type="entry name" value="TRNA (ADENINE(58)-N(1))-METHYLTRANSFERASE NON-CATALYTIC SUBUNIT TRM6"/>
    <property type="match status" value="1"/>
</dbReference>
<dbReference type="Proteomes" id="UP001556367">
    <property type="component" value="Unassembled WGS sequence"/>
</dbReference>
<keyword evidence="9" id="KW-1185">Reference proteome</keyword>
<organism evidence="8 9">
    <name type="scientific">Hohenbuehelia grisea</name>
    <dbReference type="NCBI Taxonomy" id="104357"/>
    <lineage>
        <taxon>Eukaryota</taxon>
        <taxon>Fungi</taxon>
        <taxon>Dikarya</taxon>
        <taxon>Basidiomycota</taxon>
        <taxon>Agaricomycotina</taxon>
        <taxon>Agaricomycetes</taxon>
        <taxon>Agaricomycetidae</taxon>
        <taxon>Agaricales</taxon>
        <taxon>Pleurotineae</taxon>
        <taxon>Pleurotaceae</taxon>
        <taxon>Hohenbuehelia</taxon>
    </lineage>
</organism>
<proteinExistence type="inferred from homology"/>
<comment type="caution">
    <text evidence="8">The sequence shown here is derived from an EMBL/GenBank/DDBJ whole genome shotgun (WGS) entry which is preliminary data.</text>
</comment>
<dbReference type="EMBL" id="JASNQZ010000011">
    <property type="protein sequence ID" value="KAL0951615.1"/>
    <property type="molecule type" value="Genomic_DNA"/>
</dbReference>
<evidence type="ECO:0000256" key="2">
    <source>
        <dbReference type="ARBA" id="ARBA00008320"/>
    </source>
</evidence>
<keyword evidence="5" id="KW-0539">Nucleus</keyword>
<feature type="region of interest" description="Disordered" evidence="7">
    <location>
        <begin position="413"/>
        <end position="448"/>
    </location>
</feature>
<comment type="subcellular location">
    <subcellularLocation>
        <location evidence="1">Nucleus</location>
    </subcellularLocation>
</comment>
<accession>A0ABR3J7Z7</accession>
<name>A0ABR3J7Z7_9AGAR</name>
<evidence type="ECO:0000256" key="1">
    <source>
        <dbReference type="ARBA" id="ARBA00004123"/>
    </source>
</evidence>
<sequence length="469" mass="51493">MASASAESSSSRSALEDSCISSGDTVLLRLPNGDVKSVKITKDSTVSLGKFGTFLANELIGQTFGVSYEISDKTLTVIPPRTLEEVEETAATNELIDDGLPVQPVTNERIQELKQAGVHVSGIIQKQIEQHANYSLKTEYSKDKYKKRKEAKYSKSFTTIEPTLFNVSEYWFNKDQSRIRDLRIDALAQILNMANIKPGGRYLAVDDASGLLVSGILSRMGGQGRLITLCDIESPPSYPVMTHMNFKTEMVKSVLDSLNWATAQEDYEPVFAPHDLPADQIKSDKQKSRLNKRKAVSDALMAVREDLFAGEFDALLIASEYDPNSIIEALGKYLGGSANVVVHSPYVQIMSDLQATLRWSPEYLSPALSEVWLRKYQVLPGRTHPVMNMSGSGGYILHTIKVYDDPSAVPVTSHRRQQRLKNVAAKSSASGTPMDGIEPPDESDVKPGIVVSAEDLDTIMDAPSSSPDE</sequence>
<evidence type="ECO:0000256" key="4">
    <source>
        <dbReference type="ARBA" id="ARBA00022694"/>
    </source>
</evidence>
<evidence type="ECO:0000313" key="9">
    <source>
        <dbReference type="Proteomes" id="UP001556367"/>
    </source>
</evidence>
<evidence type="ECO:0000256" key="7">
    <source>
        <dbReference type="SAM" id="MobiDB-lite"/>
    </source>
</evidence>
<dbReference type="PANTHER" id="PTHR12945">
    <property type="entry name" value="TRANSLATION INITIATION FACTOR EIF3-RELATED"/>
    <property type="match status" value="1"/>
</dbReference>
<dbReference type="Pfam" id="PF04189">
    <property type="entry name" value="Gcd10p"/>
    <property type="match status" value="1"/>
</dbReference>
<reference evidence="9" key="1">
    <citation type="submission" date="2024-06" db="EMBL/GenBank/DDBJ databases">
        <title>Multi-omics analyses provide insights into the biosynthesis of the anticancer antibiotic pleurotin in Hohenbuehelia grisea.</title>
        <authorList>
            <person name="Weaver J.A."/>
            <person name="Alberti F."/>
        </authorList>
    </citation>
    <scope>NUCLEOTIDE SEQUENCE [LARGE SCALE GENOMIC DNA]</scope>
    <source>
        <strain evidence="9">T-177</strain>
    </source>
</reference>